<name>A0A7W7SQ25_9ACTN</name>
<feature type="transmembrane region" description="Helical" evidence="1">
    <location>
        <begin position="223"/>
        <end position="242"/>
    </location>
</feature>
<evidence type="ECO:0000313" key="2">
    <source>
        <dbReference type="EMBL" id="MBB4958867.1"/>
    </source>
</evidence>
<reference evidence="2 3" key="1">
    <citation type="submission" date="2020-08" db="EMBL/GenBank/DDBJ databases">
        <title>Sequencing the genomes of 1000 actinobacteria strains.</title>
        <authorList>
            <person name="Klenk H.-P."/>
        </authorList>
    </citation>
    <scope>NUCLEOTIDE SEQUENCE [LARGE SCALE GENOMIC DNA]</scope>
    <source>
        <strain evidence="2 3">DSM 45886</strain>
    </source>
</reference>
<feature type="transmembrane region" description="Helical" evidence="1">
    <location>
        <begin position="429"/>
        <end position="453"/>
    </location>
</feature>
<dbReference type="AlphaFoldDB" id="A0A7W7SQ25"/>
<feature type="transmembrane region" description="Helical" evidence="1">
    <location>
        <begin position="326"/>
        <end position="343"/>
    </location>
</feature>
<dbReference type="EMBL" id="JACHJW010000001">
    <property type="protein sequence ID" value="MBB4958867.1"/>
    <property type="molecule type" value="Genomic_DNA"/>
</dbReference>
<comment type="caution">
    <text evidence="2">The sequence shown here is derived from an EMBL/GenBank/DDBJ whole genome shotgun (WGS) entry which is preliminary data.</text>
</comment>
<dbReference type="Proteomes" id="UP000578819">
    <property type="component" value="Unassembled WGS sequence"/>
</dbReference>
<keyword evidence="1" id="KW-0812">Transmembrane</keyword>
<dbReference type="Gene3D" id="3.10.20.90">
    <property type="entry name" value="Phosphatidylinositol 3-kinase Catalytic Subunit, Chain A, domain 1"/>
    <property type="match status" value="1"/>
</dbReference>
<dbReference type="Pfam" id="PF08817">
    <property type="entry name" value="YukD"/>
    <property type="match status" value="1"/>
</dbReference>
<dbReference type="InterPro" id="IPR024962">
    <property type="entry name" value="YukD-like"/>
</dbReference>
<keyword evidence="3" id="KW-1185">Reference proteome</keyword>
<feature type="transmembrane region" description="Helical" evidence="1">
    <location>
        <begin position="352"/>
        <end position="374"/>
    </location>
</feature>
<organism evidence="2 3">
    <name type="scientific">Micromonospora polyrhachis</name>
    <dbReference type="NCBI Taxonomy" id="1282883"/>
    <lineage>
        <taxon>Bacteria</taxon>
        <taxon>Bacillati</taxon>
        <taxon>Actinomycetota</taxon>
        <taxon>Actinomycetes</taxon>
        <taxon>Micromonosporales</taxon>
        <taxon>Micromonosporaceae</taxon>
        <taxon>Micromonospora</taxon>
    </lineage>
</organism>
<dbReference type="RefSeq" id="WP_184534893.1">
    <property type="nucleotide sequence ID" value="NZ_JACHJW010000001.1"/>
</dbReference>
<sequence>MANEQSRITVVGTHRRVDIAVPSATPIGEYAPRLAELCGQKEAGIMPPAWSLAPPEDAAYPLDATLRDLGIVDGQVLYLRDLAQEPGDAPVVKDIDEVVADESAQQRRQRMHAGPAVVAFGLVWLLAATVLTAWRTGLGVGALAMLVLAGVTLLGASWGLGQRQTAVPGGLLPVISLAAVPCFAVAGMFVADGLGGPDYRWAGAIVGANLATLMALAIGPNLVLMAVQFQLFVAAVLAFLLLALDANALEAMAAIAAVSTGLLAAARRTAATVTAWGRERPRGRETAANATAQLVAQSGRTLGVVMTGPALALVVVLPMLALSERAFAVAVAAVVTIALLTRVRRSAFTSELLLIGGAAMVGLFSMLLKLISMIGGSVTLLTVLSLGSGLAVVGIGVALAVLVTGPDDDDPETPGGLVRPRKRSRAEGIGMVAGIAIAPLTMGVFGVFSHLVMVGRTLF</sequence>
<keyword evidence="1" id="KW-0472">Membrane</keyword>
<feature type="transmembrane region" description="Helical" evidence="1">
    <location>
        <begin position="113"/>
        <end position="134"/>
    </location>
</feature>
<evidence type="ECO:0000313" key="3">
    <source>
        <dbReference type="Proteomes" id="UP000578819"/>
    </source>
</evidence>
<feature type="transmembrane region" description="Helical" evidence="1">
    <location>
        <begin position="170"/>
        <end position="189"/>
    </location>
</feature>
<proteinExistence type="predicted"/>
<evidence type="ECO:0000256" key="1">
    <source>
        <dbReference type="SAM" id="Phobius"/>
    </source>
</evidence>
<gene>
    <name evidence="2" type="ORF">FHR38_002600</name>
</gene>
<feature type="transmembrane region" description="Helical" evidence="1">
    <location>
        <begin position="302"/>
        <end position="320"/>
    </location>
</feature>
<protein>
    <submittedName>
        <fullName evidence="2">Type VII secretion integral membrane protein EccD</fullName>
    </submittedName>
</protein>
<accession>A0A7W7SQ25</accession>
<feature type="transmembrane region" description="Helical" evidence="1">
    <location>
        <begin position="380"/>
        <end position="403"/>
    </location>
</feature>
<feature type="transmembrane region" description="Helical" evidence="1">
    <location>
        <begin position="140"/>
        <end position="158"/>
    </location>
</feature>
<keyword evidence="1" id="KW-1133">Transmembrane helix</keyword>